<proteinExistence type="predicted"/>
<evidence type="ECO:0000313" key="2">
    <source>
        <dbReference type="EMBL" id="CAE7195371.1"/>
    </source>
</evidence>
<evidence type="ECO:0000256" key="1">
    <source>
        <dbReference type="SAM" id="MobiDB-lite"/>
    </source>
</evidence>
<name>A0A8H3E6T2_9AGAM</name>
<protein>
    <submittedName>
        <fullName evidence="2">Uncharacterized protein</fullName>
    </submittedName>
</protein>
<gene>
    <name evidence="2" type="ORF">RDB_LOCUS132155</name>
</gene>
<dbReference type="OrthoDB" id="6133115at2759"/>
<dbReference type="Proteomes" id="UP000663827">
    <property type="component" value="Unassembled WGS sequence"/>
</dbReference>
<accession>A0A8H3E6T2</accession>
<reference evidence="2" key="1">
    <citation type="submission" date="2021-01" db="EMBL/GenBank/DDBJ databases">
        <authorList>
            <person name="Kaushik A."/>
        </authorList>
    </citation>
    <scope>NUCLEOTIDE SEQUENCE</scope>
    <source>
        <strain evidence="2">AG5</strain>
    </source>
</reference>
<comment type="caution">
    <text evidence="2">The sequence shown here is derived from an EMBL/GenBank/DDBJ whole genome shotgun (WGS) entry which is preliminary data.</text>
</comment>
<sequence length="341" mass="38214">MATTLRGFQHEIEQIHDRELAKQRAEGRLVLEKDKHKEKVPQASKPKDPVAPVAAEVSTDRLDNDEDDSHNKLQKMLTDPGEGQKITDYLALLLLRNRGEIIVRLGTHPPIQQIMEPGTELSVTDNHSRGDPITEEELDVAFKTLETTADSVGAKTMLLYRHAGTATHTPYASVLIRLPPPTVERTLEVRCAVVGNVDSGKSTTLGVLTRVAQTINIGRQCLEPHNHRQMPASRKKPRALKNINYGLLTDEAKKLQYFKSHLPTRLNAIKVGGRDVKPGDPVIMDIAYDDSRTSTSDDVCIAEILEIRSPEYDRNEQFVLIRWYYSGSSTYEPSSLYMLSD</sequence>
<feature type="region of interest" description="Disordered" evidence="1">
    <location>
        <begin position="26"/>
        <end position="70"/>
    </location>
</feature>
<evidence type="ECO:0000313" key="3">
    <source>
        <dbReference type="Proteomes" id="UP000663827"/>
    </source>
</evidence>
<dbReference type="AlphaFoldDB" id="A0A8H3E6T2"/>
<organism evidence="2 3">
    <name type="scientific">Rhizoctonia solani</name>
    <dbReference type="NCBI Taxonomy" id="456999"/>
    <lineage>
        <taxon>Eukaryota</taxon>
        <taxon>Fungi</taxon>
        <taxon>Dikarya</taxon>
        <taxon>Basidiomycota</taxon>
        <taxon>Agaricomycotina</taxon>
        <taxon>Agaricomycetes</taxon>
        <taxon>Cantharellales</taxon>
        <taxon>Ceratobasidiaceae</taxon>
        <taxon>Rhizoctonia</taxon>
    </lineage>
</organism>
<feature type="compositionally biased region" description="Basic and acidic residues" evidence="1">
    <location>
        <begin position="26"/>
        <end position="48"/>
    </location>
</feature>
<dbReference type="EMBL" id="CAJNJQ010003270">
    <property type="protein sequence ID" value="CAE7195371.1"/>
    <property type="molecule type" value="Genomic_DNA"/>
</dbReference>